<evidence type="ECO:0000313" key="1">
    <source>
        <dbReference type="EMBL" id="AXH56079.1"/>
    </source>
</evidence>
<accession>A0AAD0LY77</accession>
<dbReference type="EMBL" id="CP031225">
    <property type="protein sequence ID" value="AXH56079.1"/>
    <property type="molecule type" value="Genomic_DNA"/>
</dbReference>
<proteinExistence type="predicted"/>
<dbReference type="Proteomes" id="UP000006426">
    <property type="component" value="Chromosome"/>
</dbReference>
<evidence type="ECO:0000313" key="2">
    <source>
        <dbReference type="Proteomes" id="UP000006426"/>
    </source>
</evidence>
<dbReference type="AlphaFoldDB" id="A0AAD0LY77"/>
<reference evidence="1 2" key="1">
    <citation type="journal article" date="2011" name="PLoS Pathog.">
        <title>Dynamic evolution of pathogenicity revealed by sequencing and comparative genomics of 19 Pseudomonas syringae isolates.</title>
        <authorList>
            <person name="Baltrus D.A."/>
            <person name="Nishimura M.T."/>
            <person name="Romanchuk A."/>
            <person name="Chang J.H."/>
            <person name="Mukhtar M.S."/>
            <person name="Cherkis K."/>
            <person name="Roach J."/>
            <person name="Grant S.R."/>
            <person name="Jones C.D."/>
            <person name="Dangl J.L."/>
        </authorList>
    </citation>
    <scope>NUCLEOTIDE SEQUENCE [LARGE SCALE GENOMIC DNA]</scope>
    <source>
        <strain evidence="1 2">M301315</strain>
    </source>
</reference>
<sequence>MCRRVADSTGSWQLRDIYLLYTAVSQKRWSPETGGQLDQDLKAGRVPAKRSMCIRRYWKHITCRQSTKGHLLIRPNASNSCVRRPLP</sequence>
<name>A0AAD0LY77_PSEAV</name>
<gene>
    <name evidence="1" type="ORF">PLA107_012680</name>
</gene>
<organism evidence="1 2">
    <name type="scientific">Pseudomonas amygdali pv. lachrymans str. M301315</name>
    <dbReference type="NCBI Taxonomy" id="629260"/>
    <lineage>
        <taxon>Bacteria</taxon>
        <taxon>Pseudomonadati</taxon>
        <taxon>Pseudomonadota</taxon>
        <taxon>Gammaproteobacteria</taxon>
        <taxon>Pseudomonadales</taxon>
        <taxon>Pseudomonadaceae</taxon>
        <taxon>Pseudomonas</taxon>
        <taxon>Pseudomonas amygdali</taxon>
    </lineage>
</organism>
<protein>
    <submittedName>
        <fullName evidence="1">Uncharacterized protein</fullName>
    </submittedName>
</protein>